<dbReference type="Proteomes" id="UP000268007">
    <property type="component" value="Unassembled WGS sequence"/>
</dbReference>
<dbReference type="OrthoDB" id="9822830at2"/>
<evidence type="ECO:0000256" key="1">
    <source>
        <dbReference type="SAM" id="MobiDB-lite"/>
    </source>
</evidence>
<comment type="caution">
    <text evidence="2">The sequence shown here is derived from an EMBL/GenBank/DDBJ whole genome shotgun (WGS) entry which is preliminary data.</text>
</comment>
<evidence type="ECO:0000313" key="3">
    <source>
        <dbReference type="Proteomes" id="UP000268007"/>
    </source>
</evidence>
<accession>A0A495J5R2</accession>
<proteinExistence type="predicted"/>
<name>A0A495J5R2_9SPHI</name>
<organism evidence="2 3">
    <name type="scientific">Mucilaginibacter gracilis</name>
    <dbReference type="NCBI Taxonomy" id="423350"/>
    <lineage>
        <taxon>Bacteria</taxon>
        <taxon>Pseudomonadati</taxon>
        <taxon>Bacteroidota</taxon>
        <taxon>Sphingobacteriia</taxon>
        <taxon>Sphingobacteriales</taxon>
        <taxon>Sphingobacteriaceae</taxon>
        <taxon>Mucilaginibacter</taxon>
    </lineage>
</organism>
<gene>
    <name evidence="2" type="ORF">BDD43_4445</name>
</gene>
<sequence>MSGSDDKDALTEEAKSAVMASGALGNLKHVAFDHKTPSEKIGLEDLKQQAESVVENIQQMLDGGNVDSSTALKLSTALTKLRGALDNGKVSRMALAAALSEANTALSSIADKGMSAQQKADQLWQQVEADNKDIDDDFVKMRKAGIHFNDGLWNKHKELMEYLQKHPRDIAKQKELDAVDDAMLLQAEPQIAHHPDAKSLFDDAKKKSEDRHEAVDKALAAINKGFAKTNEIVSAFDDETQTPHDKLTMNDVASQSVGQKPKPASKHLG</sequence>
<dbReference type="EMBL" id="RBKU01000001">
    <property type="protein sequence ID" value="RKR84217.1"/>
    <property type="molecule type" value="Genomic_DNA"/>
</dbReference>
<dbReference type="RefSeq" id="WP_121199697.1">
    <property type="nucleotide sequence ID" value="NZ_RBKU01000001.1"/>
</dbReference>
<evidence type="ECO:0000313" key="2">
    <source>
        <dbReference type="EMBL" id="RKR84217.1"/>
    </source>
</evidence>
<reference evidence="2 3" key="1">
    <citation type="submission" date="2018-10" db="EMBL/GenBank/DDBJ databases">
        <title>Genomic Encyclopedia of Archaeal and Bacterial Type Strains, Phase II (KMG-II): from individual species to whole genera.</title>
        <authorList>
            <person name="Goeker M."/>
        </authorList>
    </citation>
    <scope>NUCLEOTIDE SEQUENCE [LARGE SCALE GENOMIC DNA]</scope>
    <source>
        <strain evidence="2 3">DSM 18602</strain>
    </source>
</reference>
<keyword evidence="3" id="KW-1185">Reference proteome</keyword>
<dbReference type="AlphaFoldDB" id="A0A495J5R2"/>
<feature type="region of interest" description="Disordered" evidence="1">
    <location>
        <begin position="235"/>
        <end position="269"/>
    </location>
</feature>
<protein>
    <submittedName>
        <fullName evidence="2">Uncharacterized protein</fullName>
    </submittedName>
</protein>